<feature type="chain" id="PRO_5045363666" evidence="1">
    <location>
        <begin position="24"/>
        <end position="167"/>
    </location>
</feature>
<proteinExistence type="predicted"/>
<evidence type="ECO:0000313" key="3">
    <source>
        <dbReference type="Proteomes" id="UP001491310"/>
    </source>
</evidence>
<dbReference type="EMBL" id="JALJOT010000019">
    <property type="protein sequence ID" value="KAK9901065.1"/>
    <property type="molecule type" value="Genomic_DNA"/>
</dbReference>
<sequence length="167" mass="18580">MLIRKKALTIVCLLALKVLFTTVDEKKRFVVDLVDADENNIWQHSTFEEQGVEAELYHVDTAAWLAAEFGNPKYADGFTLRAAVRKVDGQRAWSCPADTDAWLGHQAAVDVIANGAVVAALQLYSDKSLLSNKGTWVYPLKAVLLNAPFAARTDIRNMRNIAFFPEL</sequence>
<evidence type="ECO:0000313" key="2">
    <source>
        <dbReference type="EMBL" id="KAK9901065.1"/>
    </source>
</evidence>
<keyword evidence="1" id="KW-0732">Signal</keyword>
<reference evidence="2 3" key="1">
    <citation type="journal article" date="2024" name="Nat. Commun.">
        <title>Phylogenomics reveals the evolutionary origins of lichenization in chlorophyte algae.</title>
        <authorList>
            <person name="Puginier C."/>
            <person name="Libourel C."/>
            <person name="Otte J."/>
            <person name="Skaloud P."/>
            <person name="Haon M."/>
            <person name="Grisel S."/>
            <person name="Petersen M."/>
            <person name="Berrin J.G."/>
            <person name="Delaux P.M."/>
            <person name="Dal Grande F."/>
            <person name="Keller J."/>
        </authorList>
    </citation>
    <scope>NUCLEOTIDE SEQUENCE [LARGE SCALE GENOMIC DNA]</scope>
    <source>
        <strain evidence="2 3">SAG 216-7</strain>
    </source>
</reference>
<protein>
    <submittedName>
        <fullName evidence="2">Uncharacterized protein</fullName>
    </submittedName>
</protein>
<feature type="signal peptide" evidence="1">
    <location>
        <begin position="1"/>
        <end position="23"/>
    </location>
</feature>
<evidence type="ECO:0000256" key="1">
    <source>
        <dbReference type="SAM" id="SignalP"/>
    </source>
</evidence>
<comment type="caution">
    <text evidence="2">The sequence shown here is derived from an EMBL/GenBank/DDBJ whole genome shotgun (WGS) entry which is preliminary data.</text>
</comment>
<accession>A0ABR2YAM5</accession>
<dbReference type="Proteomes" id="UP001491310">
    <property type="component" value="Unassembled WGS sequence"/>
</dbReference>
<gene>
    <name evidence="2" type="ORF">WJX75_000341</name>
</gene>
<keyword evidence="3" id="KW-1185">Reference proteome</keyword>
<name>A0ABR2YAM5_9CHLO</name>
<organism evidence="2 3">
    <name type="scientific">Coccomyxa subellipsoidea</name>
    <dbReference type="NCBI Taxonomy" id="248742"/>
    <lineage>
        <taxon>Eukaryota</taxon>
        <taxon>Viridiplantae</taxon>
        <taxon>Chlorophyta</taxon>
        <taxon>core chlorophytes</taxon>
        <taxon>Trebouxiophyceae</taxon>
        <taxon>Trebouxiophyceae incertae sedis</taxon>
        <taxon>Coccomyxaceae</taxon>
        <taxon>Coccomyxa</taxon>
    </lineage>
</organism>